<evidence type="ECO:0000313" key="2">
    <source>
        <dbReference type="EMBL" id="CAA9510904.1"/>
    </source>
</evidence>
<dbReference type="EMBL" id="CADCWA010000059">
    <property type="protein sequence ID" value="CAA9510904.1"/>
    <property type="molecule type" value="Genomic_DNA"/>
</dbReference>
<feature type="non-terminal residue" evidence="2">
    <location>
        <position position="1"/>
    </location>
</feature>
<feature type="region of interest" description="Disordered" evidence="1">
    <location>
        <begin position="63"/>
        <end position="90"/>
    </location>
</feature>
<feature type="non-terminal residue" evidence="2">
    <location>
        <position position="233"/>
    </location>
</feature>
<proteinExistence type="predicted"/>
<organism evidence="2">
    <name type="scientific">uncultured Sphingomonas sp</name>
    <dbReference type="NCBI Taxonomy" id="158754"/>
    <lineage>
        <taxon>Bacteria</taxon>
        <taxon>Pseudomonadati</taxon>
        <taxon>Pseudomonadota</taxon>
        <taxon>Alphaproteobacteria</taxon>
        <taxon>Sphingomonadales</taxon>
        <taxon>Sphingomonadaceae</taxon>
        <taxon>Sphingomonas</taxon>
        <taxon>environmental samples</taxon>
    </lineage>
</organism>
<sequence length="233" mass="25163">WRGFATSSCSREPAYRRRAGCRRSARRTDCGRGIMSRMSRPRKPTLATPRWCISFMTPGARGWSRCSPTPRMTRWRGSMRNGRASFSSSRRMSTTCTSALAPAGCSTCTASSRGAGVPPRGGAAGGAATWGRGRFAPPARPSAGSVRTSSGSARCPMGWTASTPRSRGPTCSCRSARRARCTRPRGSSAPRGTTARRRWNSTWSLATAASSSKKAERARRASWCRGGWRRCLA</sequence>
<protein>
    <submittedName>
        <fullName evidence="2">NAD-dependent protein deacetylase of SIR2 family</fullName>
    </submittedName>
</protein>
<dbReference type="AlphaFoldDB" id="A0A6J4T1A8"/>
<name>A0A6J4T1A8_9SPHN</name>
<evidence type="ECO:0000256" key="1">
    <source>
        <dbReference type="SAM" id="MobiDB-lite"/>
    </source>
</evidence>
<reference evidence="2" key="1">
    <citation type="submission" date="2020-02" db="EMBL/GenBank/DDBJ databases">
        <authorList>
            <person name="Meier V. D."/>
        </authorList>
    </citation>
    <scope>NUCLEOTIDE SEQUENCE</scope>
    <source>
        <strain evidence="2">AVDCRST_MAG31</strain>
    </source>
</reference>
<accession>A0A6J4T1A8</accession>
<feature type="region of interest" description="Disordered" evidence="1">
    <location>
        <begin position="135"/>
        <end position="161"/>
    </location>
</feature>
<gene>
    <name evidence="2" type="ORF">AVDCRST_MAG31-888</name>
</gene>